<keyword evidence="1" id="KW-0479">Metal-binding</keyword>
<comment type="pathway">
    <text evidence="1">Amino-acid degradation; L-tryptophan degradation via kynurenine pathway; L-kynurenine from L-tryptophan: step 1/2.</text>
</comment>
<gene>
    <name evidence="1" type="primary">kynA</name>
    <name evidence="3" type="ORF">HDA36_002105</name>
</gene>
<dbReference type="RefSeq" id="WP_184391643.1">
    <property type="nucleotide sequence ID" value="NZ_BAAAJD010000058.1"/>
</dbReference>
<comment type="catalytic activity">
    <reaction evidence="1">
        <text>L-tryptophan + O2 = N-formyl-L-kynurenine</text>
        <dbReference type="Rhea" id="RHEA:24536"/>
        <dbReference type="ChEBI" id="CHEBI:15379"/>
        <dbReference type="ChEBI" id="CHEBI:57912"/>
        <dbReference type="ChEBI" id="CHEBI:58629"/>
        <dbReference type="EC" id="1.13.11.11"/>
    </reaction>
</comment>
<keyword evidence="1" id="KW-0823">Tryptophan catabolism</keyword>
<dbReference type="GO" id="GO:0019441">
    <property type="term" value="P:L-tryptophan catabolic process to kynurenine"/>
    <property type="evidence" value="ECO:0007669"/>
    <property type="project" value="UniProtKB-UniRule"/>
</dbReference>
<protein>
    <recommendedName>
        <fullName evidence="1">Tryptophan 2,3-dioxygenase</fullName>
        <shortName evidence="1">TDO</shortName>
        <ecNumber evidence="1">1.13.11.11</ecNumber>
    </recommendedName>
    <alternativeName>
        <fullName evidence="1">Tryptamin 2,3-dioxygenase</fullName>
    </alternativeName>
    <alternativeName>
        <fullName evidence="1">Tryptophan oxygenase</fullName>
        <shortName evidence="1">TO</shortName>
        <shortName evidence="1">TRPO</shortName>
    </alternativeName>
    <alternativeName>
        <fullName evidence="1">Tryptophan pyrrolase</fullName>
    </alternativeName>
    <alternativeName>
        <fullName evidence="1">Tryptophanase</fullName>
    </alternativeName>
</protein>
<evidence type="ECO:0000256" key="2">
    <source>
        <dbReference type="SAM" id="MobiDB-lite"/>
    </source>
</evidence>
<dbReference type="AlphaFoldDB" id="A0A7W8QM84"/>
<sequence>MASQSTAIPGGPRGAQEDGRPRLDFDGGTPYAEYAAIDVLLDLRRPRTDEPAETDFIVATQVMELLFDLLAEHWVRARDALERDDVPAALAELRKGARVQDVLVSSWDLLADLTPTEFARFRPAFGEASGFQSHTYRRLEFLIGNKSAAMLRPYQDAPRARAELERALAEPGLYDAALRLLARRGLPVPAGAVQRDWTRPYRPDAGVERAWAEVYADDTPGNELFILAEALLDTAERVTRWRWRHLSAVKRSLGAKPGSGGSDGVRWLAGNAARDVFPELWSLRAAL</sequence>
<dbReference type="GO" id="GO:0004833">
    <property type="term" value="F:L-tryptophan 2,3-dioxygenase activity"/>
    <property type="evidence" value="ECO:0007669"/>
    <property type="project" value="UniProtKB-UniRule"/>
</dbReference>
<comment type="cofactor">
    <cofactor evidence="1">
        <name>heme</name>
        <dbReference type="ChEBI" id="CHEBI:30413"/>
    </cofactor>
    <text evidence="1">Binds 1 heme group per subunit.</text>
</comment>
<dbReference type="EC" id="1.13.11.11" evidence="1"/>
<dbReference type="Proteomes" id="UP000572635">
    <property type="component" value="Unassembled WGS sequence"/>
</dbReference>
<proteinExistence type="inferred from homology"/>
<evidence type="ECO:0000313" key="4">
    <source>
        <dbReference type="Proteomes" id="UP000572635"/>
    </source>
</evidence>
<dbReference type="UniPathway" id="UPA00333">
    <property type="reaction ID" value="UER00453"/>
</dbReference>
<keyword evidence="1" id="KW-0349">Heme</keyword>
<dbReference type="Gene3D" id="1.20.58.480">
    <property type="match status" value="1"/>
</dbReference>
<evidence type="ECO:0000313" key="3">
    <source>
        <dbReference type="EMBL" id="MBB5432021.1"/>
    </source>
</evidence>
<accession>A0A7W8QM84</accession>
<name>A0A7W8QM84_9ACTN</name>
<dbReference type="GO" id="GO:0046872">
    <property type="term" value="F:metal ion binding"/>
    <property type="evidence" value="ECO:0007669"/>
    <property type="project" value="UniProtKB-KW"/>
</dbReference>
<dbReference type="InterPro" id="IPR037217">
    <property type="entry name" value="Trp/Indoleamine_2_3_dOase-like"/>
</dbReference>
<comment type="function">
    <text evidence="1">Heme-dependent dioxygenase that catalyzes the oxidative cleavage of the L-tryptophan (L-Trp) pyrrole ring and converts L-tryptophan to N-formyl-L-kynurenine. Catalyzes the oxidative cleavage of the indole moiety.</text>
</comment>
<feature type="binding site" description="axial binding residue" evidence="1">
    <location>
        <position position="245"/>
    </location>
    <ligand>
        <name>heme</name>
        <dbReference type="ChEBI" id="CHEBI:30413"/>
    </ligand>
    <ligandPart>
        <name>Fe</name>
        <dbReference type="ChEBI" id="CHEBI:18248"/>
    </ligandPart>
</feature>
<keyword evidence="1 3" id="KW-0223">Dioxygenase</keyword>
<keyword evidence="1 3" id="KW-0560">Oxidoreductase</keyword>
<dbReference type="InterPro" id="IPR004981">
    <property type="entry name" value="Trp_2_3_dOase"/>
</dbReference>
<comment type="subunit">
    <text evidence="1">Homotetramer.</text>
</comment>
<comment type="caution">
    <text evidence="1">Lacks conserved residue(s) required for the propagation of feature annotation.</text>
</comment>
<comment type="similarity">
    <text evidence="1">Belongs to the tryptophan 2,3-dioxygenase family.</text>
</comment>
<evidence type="ECO:0000256" key="1">
    <source>
        <dbReference type="HAMAP-Rule" id="MF_01972"/>
    </source>
</evidence>
<dbReference type="SUPFAM" id="SSF140959">
    <property type="entry name" value="Indolic compounds 2,3-dioxygenase-like"/>
    <property type="match status" value="1"/>
</dbReference>
<keyword evidence="4" id="KW-1185">Reference proteome</keyword>
<reference evidence="3 4" key="1">
    <citation type="submission" date="2020-08" db="EMBL/GenBank/DDBJ databases">
        <title>Sequencing the genomes of 1000 actinobacteria strains.</title>
        <authorList>
            <person name="Klenk H.-P."/>
        </authorList>
    </citation>
    <scope>NUCLEOTIDE SEQUENCE [LARGE SCALE GENOMIC DNA]</scope>
    <source>
        <strain evidence="3 4">DSM 44551</strain>
    </source>
</reference>
<dbReference type="GO" id="GO:0019442">
    <property type="term" value="P:L-tryptophan catabolic process to acetyl-CoA"/>
    <property type="evidence" value="ECO:0007669"/>
    <property type="project" value="TreeGrafter"/>
</dbReference>
<dbReference type="GO" id="GO:0020037">
    <property type="term" value="F:heme binding"/>
    <property type="evidence" value="ECO:0007669"/>
    <property type="project" value="UniProtKB-UniRule"/>
</dbReference>
<dbReference type="Pfam" id="PF03301">
    <property type="entry name" value="Trp_dioxygenase"/>
    <property type="match status" value="1"/>
</dbReference>
<feature type="compositionally biased region" description="Basic and acidic residues" evidence="2">
    <location>
        <begin position="15"/>
        <end position="25"/>
    </location>
</feature>
<comment type="caution">
    <text evidence="3">The sequence shown here is derived from an EMBL/GenBank/DDBJ whole genome shotgun (WGS) entry which is preliminary data.</text>
</comment>
<dbReference type="PANTHER" id="PTHR10138:SF0">
    <property type="entry name" value="TRYPTOPHAN 2,3-DIOXYGENASE"/>
    <property type="match status" value="1"/>
</dbReference>
<dbReference type="HAMAP" id="MF_01972">
    <property type="entry name" value="T23O"/>
    <property type="match status" value="1"/>
</dbReference>
<organism evidence="3 4">
    <name type="scientific">Nocardiopsis composta</name>
    <dbReference type="NCBI Taxonomy" id="157465"/>
    <lineage>
        <taxon>Bacteria</taxon>
        <taxon>Bacillati</taxon>
        <taxon>Actinomycetota</taxon>
        <taxon>Actinomycetes</taxon>
        <taxon>Streptosporangiales</taxon>
        <taxon>Nocardiopsidaceae</taxon>
        <taxon>Nocardiopsis</taxon>
    </lineage>
</organism>
<dbReference type="PANTHER" id="PTHR10138">
    <property type="entry name" value="TRYPTOPHAN 2,3-DIOXYGENASE"/>
    <property type="match status" value="1"/>
</dbReference>
<keyword evidence="1" id="KW-0408">Iron</keyword>
<feature type="binding site" evidence="1">
    <location>
        <position position="122"/>
    </location>
    <ligand>
        <name>substrate</name>
    </ligand>
</feature>
<feature type="region of interest" description="Disordered" evidence="2">
    <location>
        <begin position="1"/>
        <end position="25"/>
    </location>
</feature>
<dbReference type="EMBL" id="JACHDB010000001">
    <property type="protein sequence ID" value="MBB5432021.1"/>
    <property type="molecule type" value="Genomic_DNA"/>
</dbReference>